<dbReference type="Proteomes" id="UP000192917">
    <property type="component" value="Unassembled WGS sequence"/>
</dbReference>
<feature type="transmembrane region" description="Helical" evidence="5">
    <location>
        <begin position="181"/>
        <end position="204"/>
    </location>
</feature>
<dbReference type="EMBL" id="FWZX01000004">
    <property type="protein sequence ID" value="SMF09661.1"/>
    <property type="molecule type" value="Genomic_DNA"/>
</dbReference>
<evidence type="ECO:0000256" key="1">
    <source>
        <dbReference type="ARBA" id="ARBA00004141"/>
    </source>
</evidence>
<keyword evidence="7" id="KW-1185">Reference proteome</keyword>
<evidence type="ECO:0000256" key="2">
    <source>
        <dbReference type="ARBA" id="ARBA00022692"/>
    </source>
</evidence>
<evidence type="ECO:0000313" key="6">
    <source>
        <dbReference type="EMBL" id="SMF09661.1"/>
    </source>
</evidence>
<feature type="transmembrane region" description="Helical" evidence="5">
    <location>
        <begin position="240"/>
        <end position="258"/>
    </location>
</feature>
<dbReference type="PANTHER" id="PTHR43701:SF2">
    <property type="entry name" value="MEMBRANE TRANSPORTER PROTEIN YJNA-RELATED"/>
    <property type="match status" value="1"/>
</dbReference>
<evidence type="ECO:0000313" key="7">
    <source>
        <dbReference type="Proteomes" id="UP000192917"/>
    </source>
</evidence>
<feature type="transmembrane region" description="Helical" evidence="5">
    <location>
        <begin position="108"/>
        <end position="125"/>
    </location>
</feature>
<keyword evidence="4 5" id="KW-0472">Membrane</keyword>
<evidence type="ECO:0000256" key="5">
    <source>
        <dbReference type="RuleBase" id="RU363041"/>
    </source>
</evidence>
<comment type="subcellular location">
    <subcellularLocation>
        <location evidence="5">Cell membrane</location>
        <topology evidence="5">Multi-pass membrane protein</topology>
    </subcellularLocation>
    <subcellularLocation>
        <location evidence="1">Membrane</location>
        <topology evidence="1">Multi-pass membrane protein</topology>
    </subcellularLocation>
</comment>
<dbReference type="AlphaFoldDB" id="A0A1Y6BIQ0"/>
<feature type="transmembrane region" description="Helical" evidence="5">
    <location>
        <begin position="78"/>
        <end position="96"/>
    </location>
</feature>
<sequence>MSGLEGIALGALAAAIASGSLVGFTLGLVGGGGSILATPLLLYAVGVANPHVAIGTSALAVAASAYLALVGHARAGHVRWRCGLVFAVVGVLGALGGSSLGKAVDGQGLLFLFGLLMIVVGFLMLRPRRGPHVPEHPADLRTCAITAVTALGAGALSGFFGIGGGFLIVPALILATGMPMIGAVGTSLLAVGTFGLTTAVNYAASGLVDWPVAGLFIVGGLLGGQLGGRLAMRLAKQKATLQRIFAGLIFVVAAYVLWRSGQQFL</sequence>
<dbReference type="PANTHER" id="PTHR43701">
    <property type="entry name" value="MEMBRANE TRANSPORTER PROTEIN MJ0441-RELATED"/>
    <property type="match status" value="1"/>
</dbReference>
<keyword evidence="5" id="KW-1003">Cell membrane</keyword>
<dbReference type="STRING" id="560819.SAMN05428998_104262"/>
<dbReference type="InterPro" id="IPR051598">
    <property type="entry name" value="TSUP/Inactive_protease-like"/>
</dbReference>
<dbReference type="InterPro" id="IPR002781">
    <property type="entry name" value="TM_pro_TauE-like"/>
</dbReference>
<comment type="similarity">
    <text evidence="5">Belongs to the 4-toluene sulfonate uptake permease (TSUP) (TC 2.A.102) family.</text>
</comment>
<protein>
    <recommendedName>
        <fullName evidence="5">Probable membrane transporter protein</fullName>
    </recommendedName>
</protein>
<organism evidence="6 7">
    <name type="scientific">Tistlia consotensis USBA 355</name>
    <dbReference type="NCBI Taxonomy" id="560819"/>
    <lineage>
        <taxon>Bacteria</taxon>
        <taxon>Pseudomonadati</taxon>
        <taxon>Pseudomonadota</taxon>
        <taxon>Alphaproteobacteria</taxon>
        <taxon>Rhodospirillales</taxon>
        <taxon>Rhodovibrionaceae</taxon>
        <taxon>Tistlia</taxon>
    </lineage>
</organism>
<gene>
    <name evidence="6" type="ORF">SAMN05428998_104262</name>
</gene>
<name>A0A1Y6BIQ0_9PROT</name>
<dbReference type="GO" id="GO:0005886">
    <property type="term" value="C:plasma membrane"/>
    <property type="evidence" value="ECO:0007669"/>
    <property type="project" value="UniProtKB-SubCell"/>
</dbReference>
<dbReference type="RefSeq" id="WP_085121957.1">
    <property type="nucleotide sequence ID" value="NZ_FWZX01000004.1"/>
</dbReference>
<feature type="transmembrane region" description="Helical" evidence="5">
    <location>
        <begin position="210"/>
        <end position="228"/>
    </location>
</feature>
<evidence type="ECO:0000256" key="4">
    <source>
        <dbReference type="ARBA" id="ARBA00023136"/>
    </source>
</evidence>
<evidence type="ECO:0000256" key="3">
    <source>
        <dbReference type="ARBA" id="ARBA00022989"/>
    </source>
</evidence>
<accession>A0A1Y6BIQ0</accession>
<feature type="transmembrane region" description="Helical" evidence="5">
    <location>
        <begin position="6"/>
        <end position="29"/>
    </location>
</feature>
<proteinExistence type="inferred from homology"/>
<keyword evidence="2 5" id="KW-0812">Transmembrane</keyword>
<reference evidence="6 7" key="1">
    <citation type="submission" date="2017-04" db="EMBL/GenBank/DDBJ databases">
        <authorList>
            <person name="Afonso C.L."/>
            <person name="Miller P.J."/>
            <person name="Scott M.A."/>
            <person name="Spackman E."/>
            <person name="Goraichik I."/>
            <person name="Dimitrov K.M."/>
            <person name="Suarez D.L."/>
            <person name="Swayne D.E."/>
        </authorList>
    </citation>
    <scope>NUCLEOTIDE SEQUENCE [LARGE SCALE GENOMIC DNA]</scope>
    <source>
        <strain evidence="6 7">USBA 355</strain>
    </source>
</reference>
<feature type="transmembrane region" description="Helical" evidence="5">
    <location>
        <begin position="41"/>
        <end position="66"/>
    </location>
</feature>
<keyword evidence="3 5" id="KW-1133">Transmembrane helix</keyword>
<feature type="transmembrane region" description="Helical" evidence="5">
    <location>
        <begin position="145"/>
        <end position="169"/>
    </location>
</feature>
<dbReference type="Pfam" id="PF01925">
    <property type="entry name" value="TauE"/>
    <property type="match status" value="1"/>
</dbReference>